<evidence type="ECO:0000256" key="1">
    <source>
        <dbReference type="SAM" id="MobiDB-lite"/>
    </source>
</evidence>
<gene>
    <name evidence="2" type="ORF">GKD85_02445</name>
</gene>
<proteinExistence type="predicted"/>
<dbReference type="EMBL" id="WKQE01000002">
    <property type="protein sequence ID" value="MSC79690.1"/>
    <property type="molecule type" value="Genomic_DNA"/>
</dbReference>
<organism evidence="2 3">
    <name type="scientific">Faecalibacterium prausnitzii</name>
    <dbReference type="NCBI Taxonomy" id="853"/>
    <lineage>
        <taxon>Bacteria</taxon>
        <taxon>Bacillati</taxon>
        <taxon>Bacillota</taxon>
        <taxon>Clostridia</taxon>
        <taxon>Eubacteriales</taxon>
        <taxon>Oscillospiraceae</taxon>
        <taxon>Faecalibacterium</taxon>
    </lineage>
</organism>
<feature type="compositionally biased region" description="Basic and acidic residues" evidence="1">
    <location>
        <begin position="207"/>
        <end position="226"/>
    </location>
</feature>
<dbReference type="AlphaFoldDB" id="A0A6L5TFV1"/>
<reference evidence="2 3" key="1">
    <citation type="journal article" date="2019" name="Nat. Med.">
        <title>A library of human gut bacterial isolates paired with longitudinal multiomics data enables mechanistic microbiome research.</title>
        <authorList>
            <person name="Poyet M."/>
            <person name="Groussin M."/>
            <person name="Gibbons S.M."/>
            <person name="Avila-Pacheco J."/>
            <person name="Jiang X."/>
            <person name="Kearney S.M."/>
            <person name="Perrotta A.R."/>
            <person name="Berdy B."/>
            <person name="Zhao S."/>
            <person name="Lieberman T.D."/>
            <person name="Swanson P.K."/>
            <person name="Smith M."/>
            <person name="Roesemann S."/>
            <person name="Alexander J.E."/>
            <person name="Rich S.A."/>
            <person name="Livny J."/>
            <person name="Vlamakis H."/>
            <person name="Clish C."/>
            <person name="Bullock K."/>
            <person name="Deik A."/>
            <person name="Scott J."/>
            <person name="Pierce K.A."/>
            <person name="Xavier R.J."/>
            <person name="Alm E.J."/>
        </authorList>
    </citation>
    <scope>NUCLEOTIDE SEQUENCE [LARGE SCALE GENOMIC DNA]</scope>
    <source>
        <strain evidence="2 3">BIOML-B9</strain>
    </source>
</reference>
<accession>A0A6L5TFV1</accession>
<feature type="region of interest" description="Disordered" evidence="1">
    <location>
        <begin position="165"/>
        <end position="282"/>
    </location>
</feature>
<dbReference type="Proteomes" id="UP000477010">
    <property type="component" value="Unassembled WGS sequence"/>
</dbReference>
<dbReference type="RefSeq" id="WP_154252012.1">
    <property type="nucleotide sequence ID" value="NZ_WKPZ01000004.1"/>
</dbReference>
<protein>
    <submittedName>
        <fullName evidence="2">Uncharacterized protein</fullName>
    </submittedName>
</protein>
<feature type="compositionally biased region" description="Low complexity" evidence="1">
    <location>
        <begin position="172"/>
        <end position="198"/>
    </location>
</feature>
<sequence>MRNNDLIATAVCAQYTPEQLHKLAAHYYTADEIASAAAKIIVEPGEDGTAPDPVEIAEETLCAALFHTFDGWKSPRNGGLSVKRGEKAAIRCKLWKYKDSPKPEDLPADADPLTRAAAEQGGGDYYMTTAYLFGRWQVEKREPKKPTEKRFKSLDDIRAYNKMLADQRKAAKAAAQQDKPQTEPATAEQPAPAPKQEAVPSVAALKQAERKAKREFMAVSEEDRPAQAKALAKWRDARQAVADAESAPKTAAPAPEAKPQAKAAPAASADSAPAYCEQTSFC</sequence>
<comment type="caution">
    <text evidence="2">The sequence shown here is derived from an EMBL/GenBank/DDBJ whole genome shotgun (WGS) entry which is preliminary data.</text>
</comment>
<name>A0A6L5TFV1_9FIRM</name>
<evidence type="ECO:0000313" key="3">
    <source>
        <dbReference type="Proteomes" id="UP000477010"/>
    </source>
</evidence>
<feature type="compositionally biased region" description="Low complexity" evidence="1">
    <location>
        <begin position="242"/>
        <end position="274"/>
    </location>
</feature>
<evidence type="ECO:0000313" key="2">
    <source>
        <dbReference type="EMBL" id="MSC79690.1"/>
    </source>
</evidence>